<evidence type="ECO:0000313" key="8">
    <source>
        <dbReference type="Proteomes" id="UP000315525"/>
    </source>
</evidence>
<accession>A0A523UZ79</accession>
<dbReference type="EMBL" id="SOJN01000007">
    <property type="protein sequence ID" value="TET47817.1"/>
    <property type="molecule type" value="Genomic_DNA"/>
</dbReference>
<keyword evidence="2" id="KW-0547">Nucleotide-binding</keyword>
<evidence type="ECO:0000313" key="7">
    <source>
        <dbReference type="EMBL" id="TET47817.1"/>
    </source>
</evidence>
<reference evidence="7 8" key="1">
    <citation type="submission" date="2019-03" db="EMBL/GenBank/DDBJ databases">
        <title>Metabolic potential of uncultured bacteria and archaea associated with petroleum seepage in deep-sea sediments.</title>
        <authorList>
            <person name="Dong X."/>
            <person name="Hubert C."/>
        </authorList>
    </citation>
    <scope>NUCLEOTIDE SEQUENCE [LARGE SCALE GENOMIC DNA]</scope>
    <source>
        <strain evidence="7">E44_bin18</strain>
    </source>
</reference>
<dbReference type="NCBIfam" id="TIGR00750">
    <property type="entry name" value="lao"/>
    <property type="match status" value="1"/>
</dbReference>
<dbReference type="Pfam" id="PF03308">
    <property type="entry name" value="MeaB"/>
    <property type="match status" value="1"/>
</dbReference>
<protein>
    <submittedName>
        <fullName evidence="7">Methylmalonyl Co-A mutase-associated GTPase MeaB</fullName>
    </submittedName>
</protein>
<dbReference type="Proteomes" id="UP000315525">
    <property type="component" value="Unassembled WGS sequence"/>
</dbReference>
<comment type="caution">
    <text evidence="7">The sequence shown here is derived from an EMBL/GenBank/DDBJ whole genome shotgun (WGS) entry which is preliminary data.</text>
</comment>
<dbReference type="PANTHER" id="PTHR43087">
    <property type="entry name" value="LYSINE/ARGININE/ORNITHINE TRANSPORT SYSTEM KINASE"/>
    <property type="match status" value="1"/>
</dbReference>
<evidence type="ECO:0000256" key="1">
    <source>
        <dbReference type="ARBA" id="ARBA00009625"/>
    </source>
</evidence>
<organism evidence="7 8">
    <name type="scientific">candidate division TA06 bacterium</name>
    <dbReference type="NCBI Taxonomy" id="2250710"/>
    <lineage>
        <taxon>Bacteria</taxon>
        <taxon>Bacteria division TA06</taxon>
    </lineage>
</organism>
<dbReference type="PANTHER" id="PTHR43087:SF1">
    <property type="entry name" value="LAO_AO TRANSPORT SYSTEM ATPASE"/>
    <property type="match status" value="1"/>
</dbReference>
<evidence type="ECO:0000256" key="5">
    <source>
        <dbReference type="ARBA" id="ARBA00023186"/>
    </source>
</evidence>
<evidence type="ECO:0000259" key="6">
    <source>
        <dbReference type="SMART" id="SM00382"/>
    </source>
</evidence>
<keyword evidence="4" id="KW-0342">GTP-binding</keyword>
<dbReference type="InterPro" id="IPR005129">
    <property type="entry name" value="GTPase_ArgK"/>
</dbReference>
<dbReference type="GO" id="GO:0005525">
    <property type="term" value="F:GTP binding"/>
    <property type="evidence" value="ECO:0007669"/>
    <property type="project" value="UniProtKB-KW"/>
</dbReference>
<dbReference type="InterPro" id="IPR052040">
    <property type="entry name" value="GTPase/Isobutyryl-CoA_mutase"/>
</dbReference>
<name>A0A523UZ79_UNCT6</name>
<sequence>MIERFLSGDTLAAARVISLVEDDLPEGRKILDSLYGRVGTAHRLGITGPPGAGKSTIVDQIVLLLRKENKKIGILAVDPSSPFTGGAFLGDRIRMGDIAVDEAVFIRSLATRGGHGGLPRAAEDICDIMDAFGKDVILIETAGVGQTELEIVHTADTTVVVLVPESGDSVQAMKAGLMEIGDIFCVNKSDREGSEKAISILKEVLELKSSDGWHPPVIRTIATEGVGIEELVRVVSEHMAYLVQQGLAERKRKERIEYKIVNAVKERTWKPVRNSLEQELSSLVERVYSTTITPTQAVEEIMKKLDTGR</sequence>
<dbReference type="AlphaFoldDB" id="A0A523UZ79"/>
<evidence type="ECO:0000256" key="2">
    <source>
        <dbReference type="ARBA" id="ARBA00022741"/>
    </source>
</evidence>
<proteinExistence type="inferred from homology"/>
<gene>
    <name evidence="7" type="primary">meaB</name>
    <name evidence="7" type="ORF">E3J62_00325</name>
</gene>
<evidence type="ECO:0000256" key="4">
    <source>
        <dbReference type="ARBA" id="ARBA00023134"/>
    </source>
</evidence>
<dbReference type="InterPro" id="IPR003593">
    <property type="entry name" value="AAA+_ATPase"/>
</dbReference>
<dbReference type="Gene3D" id="3.40.50.300">
    <property type="entry name" value="P-loop containing nucleotide triphosphate hydrolases"/>
    <property type="match status" value="1"/>
</dbReference>
<keyword evidence="3" id="KW-0378">Hydrolase</keyword>
<keyword evidence="5" id="KW-0143">Chaperone</keyword>
<feature type="domain" description="AAA+ ATPase" evidence="6">
    <location>
        <begin position="40"/>
        <end position="184"/>
    </location>
</feature>
<dbReference type="SUPFAM" id="SSF52540">
    <property type="entry name" value="P-loop containing nucleoside triphosphate hydrolases"/>
    <property type="match status" value="1"/>
</dbReference>
<dbReference type="CDD" id="cd03114">
    <property type="entry name" value="MMAA-like"/>
    <property type="match status" value="1"/>
</dbReference>
<evidence type="ECO:0000256" key="3">
    <source>
        <dbReference type="ARBA" id="ARBA00022801"/>
    </source>
</evidence>
<dbReference type="GO" id="GO:0003924">
    <property type="term" value="F:GTPase activity"/>
    <property type="evidence" value="ECO:0007669"/>
    <property type="project" value="InterPro"/>
</dbReference>
<comment type="similarity">
    <text evidence="1">Belongs to the SIMIBI class G3E GTPase family. ArgK/MeaB subfamily.</text>
</comment>
<dbReference type="InterPro" id="IPR027417">
    <property type="entry name" value="P-loop_NTPase"/>
</dbReference>
<dbReference type="SMART" id="SM00382">
    <property type="entry name" value="AAA"/>
    <property type="match status" value="1"/>
</dbReference>